<dbReference type="STRING" id="1715989.NITINOP_1021"/>
<keyword evidence="2" id="KW-1185">Reference proteome</keyword>
<evidence type="ECO:0000313" key="2">
    <source>
        <dbReference type="Proteomes" id="UP000066284"/>
    </source>
</evidence>
<dbReference type="Proteomes" id="UP000066284">
    <property type="component" value="Chromosome 1"/>
</dbReference>
<sequence>MNNLVNAHRNPALHEGELHHAKKNGIVVGDETIQPVVEPVGGPLVRPFVPYG</sequence>
<reference evidence="2" key="1">
    <citation type="submission" date="2015-09" db="EMBL/GenBank/DDBJ databases">
        <authorList>
            <person name="Daims H."/>
        </authorList>
    </citation>
    <scope>NUCLEOTIDE SEQUENCE [LARGE SCALE GENOMIC DNA]</scope>
</reference>
<name>A0A0S4KNH3_9BACT</name>
<evidence type="ECO:0000313" key="1">
    <source>
        <dbReference type="EMBL" id="CUQ65996.1"/>
    </source>
</evidence>
<dbReference type="KEGG" id="nio:NITINOP_1021"/>
<gene>
    <name evidence="1" type="ORF">NITINOP_1021</name>
</gene>
<organism evidence="1 2">
    <name type="scientific">Candidatus Nitrospira inopinata</name>
    <dbReference type="NCBI Taxonomy" id="1715989"/>
    <lineage>
        <taxon>Bacteria</taxon>
        <taxon>Pseudomonadati</taxon>
        <taxon>Nitrospirota</taxon>
        <taxon>Nitrospiria</taxon>
        <taxon>Nitrospirales</taxon>
        <taxon>Nitrospiraceae</taxon>
        <taxon>Nitrospira</taxon>
    </lineage>
</organism>
<dbReference type="EMBL" id="LN885086">
    <property type="protein sequence ID" value="CUQ65996.1"/>
    <property type="molecule type" value="Genomic_DNA"/>
</dbReference>
<dbReference type="AlphaFoldDB" id="A0A0S4KNH3"/>
<proteinExistence type="predicted"/>
<protein>
    <submittedName>
        <fullName evidence="1">Uncharacterized protein</fullName>
    </submittedName>
</protein>
<accession>A0A0S4KNH3</accession>